<dbReference type="InterPro" id="IPR000847">
    <property type="entry name" value="LysR_HTH_N"/>
</dbReference>
<gene>
    <name evidence="6" type="ORF">CBY09_17680</name>
</gene>
<comment type="caution">
    <text evidence="6">The sequence shown here is derived from an EMBL/GenBank/DDBJ whole genome shotgun (WGS) entry which is preliminary data.</text>
</comment>
<dbReference type="GO" id="GO:0003677">
    <property type="term" value="F:DNA binding"/>
    <property type="evidence" value="ECO:0007669"/>
    <property type="project" value="UniProtKB-KW"/>
</dbReference>
<accession>A0A235EI47</accession>
<evidence type="ECO:0000256" key="4">
    <source>
        <dbReference type="ARBA" id="ARBA00023163"/>
    </source>
</evidence>
<dbReference type="AlphaFoldDB" id="A0A235EI47"/>
<dbReference type="Pfam" id="PF00126">
    <property type="entry name" value="HTH_1"/>
    <property type="match status" value="1"/>
</dbReference>
<dbReference type="Gene3D" id="3.40.190.290">
    <property type="match status" value="1"/>
</dbReference>
<proteinExistence type="inferred from homology"/>
<dbReference type="PROSITE" id="PS50931">
    <property type="entry name" value="HTH_LYSR"/>
    <property type="match status" value="1"/>
</dbReference>
<comment type="similarity">
    <text evidence="1">Belongs to the LysR transcriptional regulatory family.</text>
</comment>
<dbReference type="SUPFAM" id="SSF53850">
    <property type="entry name" value="Periplasmic binding protein-like II"/>
    <property type="match status" value="1"/>
</dbReference>
<dbReference type="Pfam" id="PF03466">
    <property type="entry name" value="LysR_substrate"/>
    <property type="match status" value="1"/>
</dbReference>
<dbReference type="RefSeq" id="WP_094290893.1">
    <property type="nucleotide sequence ID" value="NZ_NOIG01000011.1"/>
</dbReference>
<dbReference type="OrthoDB" id="8839922at2"/>
<reference evidence="6 7" key="1">
    <citation type="submission" date="2017-07" db="EMBL/GenBank/DDBJ databases">
        <title>Acidovorax KNDSW TSA 6 genome sequence and assembly.</title>
        <authorList>
            <person name="Mayilraj S."/>
        </authorList>
    </citation>
    <scope>NUCLEOTIDE SEQUENCE [LARGE SCALE GENOMIC DNA]</scope>
    <source>
        <strain evidence="6 7">KNDSW-TSA6</strain>
    </source>
</reference>
<evidence type="ECO:0000256" key="1">
    <source>
        <dbReference type="ARBA" id="ARBA00009437"/>
    </source>
</evidence>
<evidence type="ECO:0000313" key="6">
    <source>
        <dbReference type="EMBL" id="OYD48659.1"/>
    </source>
</evidence>
<keyword evidence="7" id="KW-1185">Reference proteome</keyword>
<name>A0A235EI47_9BURK</name>
<evidence type="ECO:0000313" key="7">
    <source>
        <dbReference type="Proteomes" id="UP000215441"/>
    </source>
</evidence>
<sequence>MTASLLSLPLRYFLEVARTGSVNQAAQRLHVAASAVSRQLGKLEDSLGVVLFERQARGMALTDAGTRLLAHASAHDAQALELVDQLQDLSAQAALRVRLACTEGFAAAFMPLVMAGFRQAHPQVQLQLQVAVPQEVSALVLRGEVDLALKYSTAPEKGLQVLHSAIAPIYAVMPAQHPLARQRSVTVADVVRYPLLLGAANTTGRQLFDLSCAVQGLRYVPAVESNFSSALLPLLSGQDVVLASYLTAARWVEAGLLAARPFDEAQLQQRRLQVLAAEGRVPSVLVQQFTKALVVAIEEYGKRKVGRRRKAATAPAPVF</sequence>
<dbReference type="PANTHER" id="PTHR30419:SF8">
    <property type="entry name" value="NITROGEN ASSIMILATION TRANSCRIPTIONAL ACTIVATOR-RELATED"/>
    <property type="match status" value="1"/>
</dbReference>
<dbReference type="EMBL" id="NOIG01000011">
    <property type="protein sequence ID" value="OYD48659.1"/>
    <property type="molecule type" value="Genomic_DNA"/>
</dbReference>
<dbReference type="InterPro" id="IPR036388">
    <property type="entry name" value="WH-like_DNA-bd_sf"/>
</dbReference>
<organism evidence="6 7">
    <name type="scientific">Acidovorax kalamii</name>
    <dbReference type="NCBI Taxonomy" id="2004485"/>
    <lineage>
        <taxon>Bacteria</taxon>
        <taxon>Pseudomonadati</taxon>
        <taxon>Pseudomonadota</taxon>
        <taxon>Betaproteobacteria</taxon>
        <taxon>Burkholderiales</taxon>
        <taxon>Comamonadaceae</taxon>
        <taxon>Acidovorax</taxon>
    </lineage>
</organism>
<dbReference type="GO" id="GO:0005829">
    <property type="term" value="C:cytosol"/>
    <property type="evidence" value="ECO:0007669"/>
    <property type="project" value="TreeGrafter"/>
</dbReference>
<dbReference type="SUPFAM" id="SSF46785">
    <property type="entry name" value="Winged helix' DNA-binding domain"/>
    <property type="match status" value="1"/>
</dbReference>
<feature type="domain" description="HTH lysR-type" evidence="5">
    <location>
        <begin position="10"/>
        <end position="62"/>
    </location>
</feature>
<evidence type="ECO:0000256" key="3">
    <source>
        <dbReference type="ARBA" id="ARBA00023125"/>
    </source>
</evidence>
<dbReference type="InterPro" id="IPR050950">
    <property type="entry name" value="HTH-type_LysR_regulators"/>
</dbReference>
<dbReference type="PRINTS" id="PR00039">
    <property type="entry name" value="HTHLYSR"/>
</dbReference>
<dbReference type="Proteomes" id="UP000215441">
    <property type="component" value="Unassembled WGS sequence"/>
</dbReference>
<keyword evidence="2" id="KW-0805">Transcription regulation</keyword>
<evidence type="ECO:0000256" key="2">
    <source>
        <dbReference type="ARBA" id="ARBA00023015"/>
    </source>
</evidence>
<dbReference type="InterPro" id="IPR036390">
    <property type="entry name" value="WH_DNA-bd_sf"/>
</dbReference>
<dbReference type="PANTHER" id="PTHR30419">
    <property type="entry name" value="HTH-TYPE TRANSCRIPTIONAL REGULATOR YBHD"/>
    <property type="match status" value="1"/>
</dbReference>
<evidence type="ECO:0000259" key="5">
    <source>
        <dbReference type="PROSITE" id="PS50931"/>
    </source>
</evidence>
<keyword evidence="3" id="KW-0238">DNA-binding</keyword>
<protein>
    <submittedName>
        <fullName evidence="6">LysR family transcriptional regulator</fullName>
    </submittedName>
</protein>
<dbReference type="FunFam" id="1.10.10.10:FF:000001">
    <property type="entry name" value="LysR family transcriptional regulator"/>
    <property type="match status" value="1"/>
</dbReference>
<dbReference type="GO" id="GO:0003700">
    <property type="term" value="F:DNA-binding transcription factor activity"/>
    <property type="evidence" value="ECO:0007669"/>
    <property type="project" value="InterPro"/>
</dbReference>
<dbReference type="InterPro" id="IPR005119">
    <property type="entry name" value="LysR_subst-bd"/>
</dbReference>
<keyword evidence="4" id="KW-0804">Transcription</keyword>
<dbReference type="Gene3D" id="1.10.10.10">
    <property type="entry name" value="Winged helix-like DNA-binding domain superfamily/Winged helix DNA-binding domain"/>
    <property type="match status" value="1"/>
</dbReference>